<evidence type="ECO:0000313" key="4">
    <source>
        <dbReference type="Proteomes" id="UP000002430"/>
    </source>
</evidence>
<proteinExistence type="predicted"/>
<dbReference type="SUPFAM" id="SSF49464">
    <property type="entry name" value="Carboxypeptidase regulatory domain-like"/>
    <property type="match status" value="1"/>
</dbReference>
<protein>
    <submittedName>
        <fullName evidence="3">NA</fullName>
    </submittedName>
</protein>
<feature type="transmembrane region" description="Helical" evidence="1">
    <location>
        <begin position="133"/>
        <end position="155"/>
    </location>
</feature>
<keyword evidence="1" id="KW-1133">Transmembrane helix</keyword>
<reference evidence="3 4" key="1">
    <citation type="submission" date="2005-11" db="EMBL/GenBank/DDBJ databases">
        <title>The complete genome sequence of Lawsonia intracellularis: the causative agent of proliferative enteropathy.</title>
        <authorList>
            <person name="Kaur K."/>
            <person name="Zhang Q."/>
            <person name="Beckler D."/>
            <person name="Munir S."/>
            <person name="Li L."/>
            <person name="Kinsley K."/>
            <person name="Herron L."/>
            <person name="Peterson A."/>
            <person name="May B."/>
            <person name="Singh S."/>
            <person name="Gebhart C."/>
            <person name="Kapur V."/>
        </authorList>
    </citation>
    <scope>NUCLEOTIDE SEQUENCE [LARGE SCALE GENOMIC DNA]</scope>
    <source>
        <strain evidence="3 4">PHE/MN1-00</strain>
    </source>
</reference>
<dbReference type="EMBL" id="AM180252">
    <property type="protein sequence ID" value="CAJ54918.1"/>
    <property type="molecule type" value="Genomic_DNA"/>
</dbReference>
<dbReference type="AlphaFoldDB" id="Q1MQ09"/>
<evidence type="ECO:0000256" key="2">
    <source>
        <dbReference type="SAM" id="SignalP"/>
    </source>
</evidence>
<dbReference type="RefSeq" id="WP_011526947.1">
    <property type="nucleotide sequence ID" value="NC_008011.1"/>
</dbReference>
<feature type="chain" id="PRO_5004194479" evidence="2">
    <location>
        <begin position="22"/>
        <end position="165"/>
    </location>
</feature>
<name>Q1MQ09_LAWIP</name>
<dbReference type="KEGG" id="lip:LI0864"/>
<organism evidence="3 4">
    <name type="scientific">Lawsonia intracellularis (strain PHE/MN1-00)</name>
    <dbReference type="NCBI Taxonomy" id="363253"/>
    <lineage>
        <taxon>Bacteria</taxon>
        <taxon>Pseudomonadati</taxon>
        <taxon>Thermodesulfobacteriota</taxon>
        <taxon>Desulfovibrionia</taxon>
        <taxon>Desulfovibrionales</taxon>
        <taxon>Desulfovibrionaceae</taxon>
        <taxon>Lawsonia</taxon>
    </lineage>
</organism>
<dbReference type="STRING" id="363253.LI0864"/>
<keyword evidence="1" id="KW-0812">Transmembrane</keyword>
<keyword evidence="1" id="KW-0472">Membrane</keyword>
<dbReference type="HOGENOM" id="CLU_105325_1_1_7"/>
<gene>
    <name evidence="3" type="ordered locus">LI0864</name>
</gene>
<dbReference type="OrthoDB" id="9815598at2"/>
<dbReference type="Proteomes" id="UP000002430">
    <property type="component" value="Chromosome"/>
</dbReference>
<dbReference type="eggNOG" id="COG5266">
    <property type="taxonomic scope" value="Bacteria"/>
</dbReference>
<dbReference type="InterPro" id="IPR008969">
    <property type="entry name" value="CarboxyPept-like_regulatory"/>
</dbReference>
<keyword evidence="2" id="KW-0732">Signal</keyword>
<accession>Q1MQ09</accession>
<evidence type="ECO:0000256" key="1">
    <source>
        <dbReference type="SAM" id="Phobius"/>
    </source>
</evidence>
<feature type="signal peptide" evidence="2">
    <location>
        <begin position="1"/>
        <end position="21"/>
    </location>
</feature>
<sequence>MKYFFLIIFLLLCSFVHEALAHGVSGQIITTQQPIGVEFLYSTGEPVPYAKIEVYSPENKNIEYQNARTDKFGRFAFIPNTQGTWTIIMSDNVGHRAELPITLTEDDILTQTSTTVSSLNSTTQVCPIMAMPLWLRALLGVSLLFNIFIGLFIIFKYRKSCHAHK</sequence>
<keyword evidence="4" id="KW-1185">Reference proteome</keyword>
<evidence type="ECO:0000313" key="3">
    <source>
        <dbReference type="EMBL" id="CAJ54918.1"/>
    </source>
</evidence>